<reference evidence="1" key="1">
    <citation type="submission" date="2020-11" db="EMBL/GenBank/DDBJ databases">
        <authorList>
            <consortium name="DOE Joint Genome Institute"/>
            <person name="Ahrendt S."/>
            <person name="Riley R."/>
            <person name="Andreopoulos W."/>
            <person name="LaButti K."/>
            <person name="Pangilinan J."/>
            <person name="Ruiz-duenas F.J."/>
            <person name="Barrasa J.M."/>
            <person name="Sanchez-Garcia M."/>
            <person name="Camarero S."/>
            <person name="Miyauchi S."/>
            <person name="Serrano A."/>
            <person name="Linde D."/>
            <person name="Babiker R."/>
            <person name="Drula E."/>
            <person name="Ayuso-Fernandez I."/>
            <person name="Pacheco R."/>
            <person name="Padilla G."/>
            <person name="Ferreira P."/>
            <person name="Barriuso J."/>
            <person name="Kellner H."/>
            <person name="Castanera R."/>
            <person name="Alfaro M."/>
            <person name="Ramirez L."/>
            <person name="Pisabarro A.G."/>
            <person name="Kuo A."/>
            <person name="Tritt A."/>
            <person name="Lipzen A."/>
            <person name="He G."/>
            <person name="Yan M."/>
            <person name="Ng V."/>
            <person name="Cullen D."/>
            <person name="Martin F."/>
            <person name="Rosso M.-N."/>
            <person name="Henrissat B."/>
            <person name="Hibbett D."/>
            <person name="Martinez A.T."/>
            <person name="Grigoriev I.V."/>
        </authorList>
    </citation>
    <scope>NUCLEOTIDE SEQUENCE</scope>
    <source>
        <strain evidence="1">AH 44721</strain>
    </source>
</reference>
<dbReference type="EMBL" id="JADNYJ010000001">
    <property type="protein sequence ID" value="KAF8914268.1"/>
    <property type="molecule type" value="Genomic_DNA"/>
</dbReference>
<dbReference type="OrthoDB" id="2011702at2759"/>
<comment type="caution">
    <text evidence="1">The sequence shown here is derived from an EMBL/GenBank/DDBJ whole genome shotgun (WGS) entry which is preliminary data.</text>
</comment>
<keyword evidence="2" id="KW-1185">Reference proteome</keyword>
<evidence type="ECO:0000313" key="2">
    <source>
        <dbReference type="Proteomes" id="UP000724874"/>
    </source>
</evidence>
<organism evidence="1 2">
    <name type="scientific">Gymnopilus junonius</name>
    <name type="common">Spectacular rustgill mushroom</name>
    <name type="synonym">Gymnopilus spectabilis subsp. junonius</name>
    <dbReference type="NCBI Taxonomy" id="109634"/>
    <lineage>
        <taxon>Eukaryota</taxon>
        <taxon>Fungi</taxon>
        <taxon>Dikarya</taxon>
        <taxon>Basidiomycota</taxon>
        <taxon>Agaricomycotina</taxon>
        <taxon>Agaricomycetes</taxon>
        <taxon>Agaricomycetidae</taxon>
        <taxon>Agaricales</taxon>
        <taxon>Agaricineae</taxon>
        <taxon>Hymenogastraceae</taxon>
        <taxon>Gymnopilus</taxon>
    </lineage>
</organism>
<accession>A0A9P5TVC4</accession>
<dbReference type="Proteomes" id="UP000724874">
    <property type="component" value="Unassembled WGS sequence"/>
</dbReference>
<gene>
    <name evidence="1" type="ORF">CPB84DRAFT_1811634</name>
</gene>
<evidence type="ECO:0008006" key="3">
    <source>
        <dbReference type="Google" id="ProtNLM"/>
    </source>
</evidence>
<evidence type="ECO:0000313" key="1">
    <source>
        <dbReference type="EMBL" id="KAF8914268.1"/>
    </source>
</evidence>
<dbReference type="AlphaFoldDB" id="A0A9P5TVC4"/>
<protein>
    <recommendedName>
        <fullName evidence="3">Virilizer N-terminal domain-containing protein</fullName>
    </recommendedName>
</protein>
<name>A0A9P5TVC4_GYMJU</name>
<sequence length="1098" mass="121825">MRLLGWYQLEARQNTAAILFPAPCNSLTAPDAFFLDVYFNTISVQPTAAVQDSQDKRAPKNVLASTRIAYAGDQTEFVVDMGIEYATRLVIFNGEFTSMFVAIYGETVTSEHSEAVSYEPKLLPVSTPLPLPPSLDPGNSSNPILLAEQLLQLLPVAPELSFAARLIFVLKPERDDWDLPDFPFFSELDPLDGAYYVAKLLSKAAAQQTRFSRTLLVSTYRSSGSFNEHTLDEGTVLYLHAAAADVEIARCFREDESFLSSLDDLQGSPKIESRLRKKLKQLLARIRGWQSFEDVLTNTNDDFVGSASFLKDIVTEENAVGCWLKCMLTHDNLTSRLVDVPTPSDTLALPPLLFHDSYVEVSHKTFLVFVKALLAVSGVLTTLAWAGSVGDDQCRERALALLVLWQGIDGYREIINHCLLLRQMTRRLGWNKSDDTPTKRSIYAERLLVGLAKDPQAMLNEDCENLEDSELPELIKAILSPEIPFSSTTTEELMEIGKLARVARDGLPSAIEELTFNSLRPFSLRRLRVLRVSLVIIAKKLTDYDDGERRVAEAFWLERHQGVGPTLVSILSDVADDLNHHFALQPPPRMNQALSDLLLRIANDIITLLTRFTPTYPLISRDLRTLVVAVVDLYACANAAGSTFSQSSSAYLAAKITRRNCRVILSTLSKAIQAESGTSNAQIILRSLLSPHVEKVVRDPVHHILQVYDLTMNILPQASSDEAATFWSTEVFPKVLAELKAFSCLLDAETRATFIQRLAMLDNGEIGIGDWLLVEQMKGLLTTLHTLPSPIQEDHKLLLQYQVTSILHFCDLVISSSAWGVSSFSTNEDLSQLLNDCLTLTLDYHVTSLALKRLTRHLAEHADVFAPDVRFNILLLSLRTAQANFSVPDALKFVPDILKSLPSTSITPEHLQSEVGRLISTYSDHALEIKSDVAELTLYVLEWLASQEDVKLTTLVGLSADQFQHLCSHLASALPPERQATVSVIKDKLIIDEDEVFPSSTIEILDTLIMPLKAVENLLSPPPAEPPSTPKRGTKTPDILGVVISPPSAILRSPAATGLTKTYLNNDFRQLRQLPSTRMNTSRLPSTHVDVGINGRWT</sequence>
<proteinExistence type="predicted"/>